<evidence type="ECO:0000313" key="1">
    <source>
        <dbReference type="EMBL" id="KAI8009258.1"/>
    </source>
</evidence>
<evidence type="ECO:0000313" key="2">
    <source>
        <dbReference type="Proteomes" id="UP001060215"/>
    </source>
</evidence>
<dbReference type="EMBL" id="CM045764">
    <property type="protein sequence ID" value="KAI8009258.1"/>
    <property type="molecule type" value="Genomic_DNA"/>
</dbReference>
<sequence length="120" mass="13315">MMGQRIVITMQLNSEKHRSKAMRIATKTQGVNSVAKIGGDQEEIRGYGIDAVKLTKSIRRKVCKHAKLESLQKGENPGEDEAPQGNNHSVLWASPPYIHNYPNPPPPLVYETCPHPCTIS</sequence>
<dbReference type="Proteomes" id="UP001060215">
    <property type="component" value="Chromosome 7"/>
</dbReference>
<organism evidence="1 2">
    <name type="scientific">Camellia lanceoleosa</name>
    <dbReference type="NCBI Taxonomy" id="1840588"/>
    <lineage>
        <taxon>Eukaryota</taxon>
        <taxon>Viridiplantae</taxon>
        <taxon>Streptophyta</taxon>
        <taxon>Embryophyta</taxon>
        <taxon>Tracheophyta</taxon>
        <taxon>Spermatophyta</taxon>
        <taxon>Magnoliopsida</taxon>
        <taxon>eudicotyledons</taxon>
        <taxon>Gunneridae</taxon>
        <taxon>Pentapetalae</taxon>
        <taxon>asterids</taxon>
        <taxon>Ericales</taxon>
        <taxon>Theaceae</taxon>
        <taxon>Camellia</taxon>
    </lineage>
</organism>
<proteinExistence type="predicted"/>
<accession>A0ACC0H6W3</accession>
<keyword evidence="2" id="KW-1185">Reference proteome</keyword>
<protein>
    <submittedName>
        <fullName evidence="1">Heavy metal-associated isoprenylated plant protein 47</fullName>
    </submittedName>
</protein>
<reference evidence="1 2" key="1">
    <citation type="journal article" date="2022" name="Plant J.">
        <title>Chromosome-level genome of Camellia lanceoleosa provides a valuable resource for understanding genome evolution and self-incompatibility.</title>
        <authorList>
            <person name="Gong W."/>
            <person name="Xiao S."/>
            <person name="Wang L."/>
            <person name="Liao Z."/>
            <person name="Chang Y."/>
            <person name="Mo W."/>
            <person name="Hu G."/>
            <person name="Li W."/>
            <person name="Zhao G."/>
            <person name="Zhu H."/>
            <person name="Hu X."/>
            <person name="Ji K."/>
            <person name="Xiang X."/>
            <person name="Song Q."/>
            <person name="Yuan D."/>
            <person name="Jin S."/>
            <person name="Zhang L."/>
        </authorList>
    </citation>
    <scope>NUCLEOTIDE SEQUENCE [LARGE SCALE GENOMIC DNA]</scope>
    <source>
        <strain evidence="1">SQ_2022a</strain>
    </source>
</reference>
<name>A0ACC0H6W3_9ERIC</name>
<gene>
    <name evidence="1" type="ORF">LOK49_LG07G03562</name>
</gene>
<comment type="caution">
    <text evidence="1">The sequence shown here is derived from an EMBL/GenBank/DDBJ whole genome shotgun (WGS) entry which is preliminary data.</text>
</comment>